<accession>A0A8K0SP93</accession>
<keyword evidence="2" id="KW-0732">Signal</keyword>
<evidence type="ECO:0000256" key="1">
    <source>
        <dbReference type="SAM" id="MobiDB-lite"/>
    </source>
</evidence>
<evidence type="ECO:0008006" key="5">
    <source>
        <dbReference type="Google" id="ProtNLM"/>
    </source>
</evidence>
<protein>
    <recommendedName>
        <fullName evidence="5">Secreted protein</fullName>
    </recommendedName>
</protein>
<evidence type="ECO:0000256" key="2">
    <source>
        <dbReference type="SAM" id="SignalP"/>
    </source>
</evidence>
<dbReference type="EMBL" id="JAGPNK010000008">
    <property type="protein sequence ID" value="KAH7316445.1"/>
    <property type="molecule type" value="Genomic_DNA"/>
</dbReference>
<feature type="chain" id="PRO_5035440792" description="Secreted protein" evidence="2">
    <location>
        <begin position="17"/>
        <end position="160"/>
    </location>
</feature>
<gene>
    <name evidence="3" type="ORF">B0I35DRAFT_433089</name>
</gene>
<dbReference type="AlphaFoldDB" id="A0A8K0SP93"/>
<feature type="signal peptide" evidence="2">
    <location>
        <begin position="1"/>
        <end position="16"/>
    </location>
</feature>
<evidence type="ECO:0000313" key="3">
    <source>
        <dbReference type="EMBL" id="KAH7316445.1"/>
    </source>
</evidence>
<reference evidence="3" key="1">
    <citation type="journal article" date="2021" name="Nat. Commun.">
        <title>Genetic determinants of endophytism in the Arabidopsis root mycobiome.</title>
        <authorList>
            <person name="Mesny F."/>
            <person name="Miyauchi S."/>
            <person name="Thiergart T."/>
            <person name="Pickel B."/>
            <person name="Atanasova L."/>
            <person name="Karlsson M."/>
            <person name="Huettel B."/>
            <person name="Barry K.W."/>
            <person name="Haridas S."/>
            <person name="Chen C."/>
            <person name="Bauer D."/>
            <person name="Andreopoulos W."/>
            <person name="Pangilinan J."/>
            <person name="LaButti K."/>
            <person name="Riley R."/>
            <person name="Lipzen A."/>
            <person name="Clum A."/>
            <person name="Drula E."/>
            <person name="Henrissat B."/>
            <person name="Kohler A."/>
            <person name="Grigoriev I.V."/>
            <person name="Martin F.M."/>
            <person name="Hacquard S."/>
        </authorList>
    </citation>
    <scope>NUCLEOTIDE SEQUENCE</scope>
    <source>
        <strain evidence="3">MPI-CAGE-CH-0235</strain>
    </source>
</reference>
<evidence type="ECO:0000313" key="4">
    <source>
        <dbReference type="Proteomes" id="UP000813444"/>
    </source>
</evidence>
<organism evidence="3 4">
    <name type="scientific">Stachybotrys elegans</name>
    <dbReference type="NCBI Taxonomy" id="80388"/>
    <lineage>
        <taxon>Eukaryota</taxon>
        <taxon>Fungi</taxon>
        <taxon>Dikarya</taxon>
        <taxon>Ascomycota</taxon>
        <taxon>Pezizomycotina</taxon>
        <taxon>Sordariomycetes</taxon>
        <taxon>Hypocreomycetidae</taxon>
        <taxon>Hypocreales</taxon>
        <taxon>Stachybotryaceae</taxon>
        <taxon>Stachybotrys</taxon>
    </lineage>
</organism>
<name>A0A8K0SP93_9HYPO</name>
<dbReference type="Proteomes" id="UP000813444">
    <property type="component" value="Unassembled WGS sequence"/>
</dbReference>
<feature type="region of interest" description="Disordered" evidence="1">
    <location>
        <begin position="30"/>
        <end position="62"/>
    </location>
</feature>
<comment type="caution">
    <text evidence="3">The sequence shown here is derived from an EMBL/GenBank/DDBJ whole genome shotgun (WGS) entry which is preliminary data.</text>
</comment>
<keyword evidence="4" id="KW-1185">Reference proteome</keyword>
<sequence>MRTVCALGRLLLLADSVVIPARSVGGLGGCTDFSHPPPQPSSSIYSSNGANRRRRPPRSRCAVPPRMHTAHLNHMQAHFCILQPPLPLRFSPVVRPSPFWPHEELHEDERAWRYEIGPTRASKLFCGLDIVQWASQLVHHLGTNNGMARKHRLHIGRAAA</sequence>
<proteinExistence type="predicted"/>